<keyword evidence="10" id="KW-1185">Reference proteome</keyword>
<dbReference type="PANTHER" id="PTHR34229">
    <property type="entry name" value="METAL TRANSPORT PROTEIN HI_1621-RELATED"/>
    <property type="match status" value="1"/>
</dbReference>
<feature type="transmembrane region" description="Helical" evidence="7">
    <location>
        <begin position="104"/>
        <end position="128"/>
    </location>
</feature>
<evidence type="ECO:0000256" key="7">
    <source>
        <dbReference type="SAM" id="Phobius"/>
    </source>
</evidence>
<dbReference type="InterPro" id="IPR002751">
    <property type="entry name" value="CbiM/NikMN"/>
</dbReference>
<dbReference type="PANTHER" id="PTHR34229:SF1">
    <property type="entry name" value="METAL TRANSPORT PROTEIN HI_1621-RELATED"/>
    <property type="match status" value="1"/>
</dbReference>
<gene>
    <name evidence="9" type="ORF">MOX91_03395</name>
</gene>
<feature type="transmembrane region" description="Helical" evidence="7">
    <location>
        <begin position="223"/>
        <end position="243"/>
    </location>
</feature>
<dbReference type="Gene3D" id="1.10.1760.20">
    <property type="match status" value="1"/>
</dbReference>
<dbReference type="Proteomes" id="UP001275932">
    <property type="component" value="Unassembled WGS sequence"/>
</dbReference>
<evidence type="ECO:0000313" key="10">
    <source>
        <dbReference type="Proteomes" id="UP001275932"/>
    </source>
</evidence>
<evidence type="ECO:0000256" key="4">
    <source>
        <dbReference type="ARBA" id="ARBA00022692"/>
    </source>
</evidence>
<dbReference type="InterPro" id="IPR025937">
    <property type="entry name" value="PDGLE_dom"/>
</dbReference>
<name>A0ABU4WG22_9BACT</name>
<sequence length="326" mass="34248">MHMADALVSPAVGGAMLATSAVLIGISARKVRENFDNSKIPLMGVMGAFVFAMQMINFTIPATGSSGHIGGGMMLAALLGSYPAFLVISAVLIIQALFFADGGLLALGANIFNMGFWTCFIAYPLVFLPIAKDFSSRKRIVLASVASSIVGLQFGSFCVVLETLCSGVTELPFGVFAGLMLPIHFAIGAVEGVLTAMLILFLKEARPELFNAENSGRSLSFKAVCGYLALASFVIAGAISLLASEYPDGLEWSIGKITKGEELSAGGKIYEAFSLIQTKLSVFADYAVQGLGGTASSVIAGIAGVLIVALFIVLYANFLRKRHCER</sequence>
<evidence type="ECO:0000256" key="5">
    <source>
        <dbReference type="ARBA" id="ARBA00022989"/>
    </source>
</evidence>
<evidence type="ECO:0000256" key="1">
    <source>
        <dbReference type="ARBA" id="ARBA00004651"/>
    </source>
</evidence>
<feature type="transmembrane region" description="Helical" evidence="7">
    <location>
        <begin position="40"/>
        <end position="60"/>
    </location>
</feature>
<organism evidence="9 10">
    <name type="scientific">Intestinicryptomonas porci</name>
    <dbReference type="NCBI Taxonomy" id="2926320"/>
    <lineage>
        <taxon>Bacteria</taxon>
        <taxon>Pseudomonadati</taxon>
        <taxon>Verrucomicrobiota</taxon>
        <taxon>Opitutia</taxon>
        <taxon>Opitutales</taxon>
        <taxon>Intestinicryptomonaceae</taxon>
        <taxon>Intestinicryptomonas</taxon>
    </lineage>
</organism>
<keyword evidence="3" id="KW-1003">Cell membrane</keyword>
<feature type="transmembrane region" description="Helical" evidence="7">
    <location>
        <begin position="72"/>
        <end position="98"/>
    </location>
</feature>
<evidence type="ECO:0000259" key="8">
    <source>
        <dbReference type="Pfam" id="PF13190"/>
    </source>
</evidence>
<keyword evidence="6 7" id="KW-0472">Membrane</keyword>
<dbReference type="Pfam" id="PF01891">
    <property type="entry name" value="CbiM"/>
    <property type="match status" value="1"/>
</dbReference>
<keyword evidence="4 7" id="KW-0812">Transmembrane</keyword>
<dbReference type="RefSeq" id="WP_370396671.1">
    <property type="nucleotide sequence ID" value="NZ_JALBUT010000003.1"/>
</dbReference>
<evidence type="ECO:0000256" key="2">
    <source>
        <dbReference type="ARBA" id="ARBA00022448"/>
    </source>
</evidence>
<feature type="transmembrane region" description="Helical" evidence="7">
    <location>
        <begin position="176"/>
        <end position="202"/>
    </location>
</feature>
<protein>
    <submittedName>
        <fullName evidence="9">Energy-coupling factor ABC transporter permease</fullName>
    </submittedName>
</protein>
<feature type="domain" description="PDGLE" evidence="8">
    <location>
        <begin position="224"/>
        <end position="320"/>
    </location>
</feature>
<evidence type="ECO:0000313" key="9">
    <source>
        <dbReference type="EMBL" id="MDX8415223.1"/>
    </source>
</evidence>
<comment type="subcellular location">
    <subcellularLocation>
        <location evidence="1">Cell membrane</location>
        <topology evidence="1">Multi-pass membrane protein</topology>
    </subcellularLocation>
</comment>
<keyword evidence="5 7" id="KW-1133">Transmembrane helix</keyword>
<feature type="transmembrane region" description="Helical" evidence="7">
    <location>
        <begin position="298"/>
        <end position="318"/>
    </location>
</feature>
<reference evidence="9 10" key="1">
    <citation type="submission" date="2022-03" db="EMBL/GenBank/DDBJ databases">
        <title>Novel taxa within the pig intestine.</title>
        <authorList>
            <person name="Wylensek D."/>
            <person name="Bishof K."/>
            <person name="Afrizal A."/>
            <person name="Clavel T."/>
        </authorList>
    </citation>
    <scope>NUCLEOTIDE SEQUENCE [LARGE SCALE GENOMIC DNA]</scope>
    <source>
        <strain evidence="9 10">CLA-KB-P66</strain>
    </source>
</reference>
<accession>A0ABU4WG22</accession>
<dbReference type="EMBL" id="JALBUT010000003">
    <property type="protein sequence ID" value="MDX8415223.1"/>
    <property type="molecule type" value="Genomic_DNA"/>
</dbReference>
<feature type="transmembrane region" description="Helical" evidence="7">
    <location>
        <begin position="7"/>
        <end position="28"/>
    </location>
</feature>
<dbReference type="Pfam" id="PF13190">
    <property type="entry name" value="PDGLE"/>
    <property type="match status" value="1"/>
</dbReference>
<keyword evidence="2" id="KW-0813">Transport</keyword>
<evidence type="ECO:0000256" key="6">
    <source>
        <dbReference type="ARBA" id="ARBA00023136"/>
    </source>
</evidence>
<feature type="transmembrane region" description="Helical" evidence="7">
    <location>
        <begin position="140"/>
        <end position="164"/>
    </location>
</feature>
<comment type="caution">
    <text evidence="9">The sequence shown here is derived from an EMBL/GenBank/DDBJ whole genome shotgun (WGS) entry which is preliminary data.</text>
</comment>
<evidence type="ECO:0000256" key="3">
    <source>
        <dbReference type="ARBA" id="ARBA00022475"/>
    </source>
</evidence>
<proteinExistence type="predicted"/>